<accession>A0A315Y4I4</accession>
<proteinExistence type="predicted"/>
<name>A0A315Y4I4_RUMFL</name>
<dbReference type="Proteomes" id="UP000245720">
    <property type="component" value="Unassembled WGS sequence"/>
</dbReference>
<gene>
    <name evidence="1" type="ORF">IE37_00859</name>
</gene>
<dbReference type="RefSeq" id="WP_173328442.1">
    <property type="nucleotide sequence ID" value="NZ_CACYST010000193.1"/>
</dbReference>
<dbReference type="EMBL" id="QGDI01000003">
    <property type="protein sequence ID" value="PWJ13929.1"/>
    <property type="molecule type" value="Genomic_DNA"/>
</dbReference>
<protein>
    <submittedName>
        <fullName evidence="1">Uncharacterized protein</fullName>
    </submittedName>
</protein>
<reference evidence="1 2" key="1">
    <citation type="submission" date="2018-05" db="EMBL/GenBank/DDBJ databases">
        <title>The Hungate 1000. A catalogue of reference genomes from the rumen microbiome.</title>
        <authorList>
            <person name="Kelly W."/>
        </authorList>
    </citation>
    <scope>NUCLEOTIDE SEQUENCE [LARGE SCALE GENOMIC DNA]</scope>
    <source>
        <strain evidence="1 2">SAb67</strain>
    </source>
</reference>
<organism evidence="1 2">
    <name type="scientific">Ruminococcus flavefaciens</name>
    <dbReference type="NCBI Taxonomy" id="1265"/>
    <lineage>
        <taxon>Bacteria</taxon>
        <taxon>Bacillati</taxon>
        <taxon>Bacillota</taxon>
        <taxon>Clostridia</taxon>
        <taxon>Eubacteriales</taxon>
        <taxon>Oscillospiraceae</taxon>
        <taxon>Ruminococcus</taxon>
    </lineage>
</organism>
<sequence length="46" mass="5364">MKKSETIKNIIDLIIEYTGSENFAELEWLFSELSTAKIIEDKESKK</sequence>
<evidence type="ECO:0000313" key="1">
    <source>
        <dbReference type="EMBL" id="PWJ13929.1"/>
    </source>
</evidence>
<dbReference type="AlphaFoldDB" id="A0A315Y4I4"/>
<comment type="caution">
    <text evidence="1">The sequence shown here is derived from an EMBL/GenBank/DDBJ whole genome shotgun (WGS) entry which is preliminary data.</text>
</comment>
<evidence type="ECO:0000313" key="2">
    <source>
        <dbReference type="Proteomes" id="UP000245720"/>
    </source>
</evidence>